<comment type="similarity">
    <text evidence="2">Belongs to the binding-protein-dependent transport system permease family. FecCD subfamily.</text>
</comment>
<dbReference type="CDD" id="cd06550">
    <property type="entry name" value="TM_ABC_iron-siderophores_like"/>
    <property type="match status" value="2"/>
</dbReference>
<dbReference type="Gene3D" id="1.10.3470.10">
    <property type="entry name" value="ABC transporter involved in vitamin B12 uptake, BtuC"/>
    <property type="match status" value="2"/>
</dbReference>
<keyword evidence="4" id="KW-1003">Cell membrane</keyword>
<dbReference type="Proteomes" id="UP000030437">
    <property type="component" value="Unassembled WGS sequence"/>
</dbReference>
<feature type="transmembrane region" description="Helical" evidence="8">
    <location>
        <begin position="380"/>
        <end position="399"/>
    </location>
</feature>
<organism evidence="9 10">
    <name type="scientific">Lysinibacillus odysseyi 34hs-1 = NBRC 100172</name>
    <dbReference type="NCBI Taxonomy" id="1220589"/>
    <lineage>
        <taxon>Bacteria</taxon>
        <taxon>Bacillati</taxon>
        <taxon>Bacillota</taxon>
        <taxon>Bacilli</taxon>
        <taxon>Bacillales</taxon>
        <taxon>Bacillaceae</taxon>
        <taxon>Lysinibacillus</taxon>
    </lineage>
</organism>
<dbReference type="eggNOG" id="COG0609">
    <property type="taxonomic scope" value="Bacteria"/>
</dbReference>
<dbReference type="PANTHER" id="PTHR30472">
    <property type="entry name" value="FERRIC ENTEROBACTIN TRANSPORT SYSTEM PERMEASE PROTEIN"/>
    <property type="match status" value="1"/>
</dbReference>
<keyword evidence="5 8" id="KW-0812">Transmembrane</keyword>
<reference evidence="9 10" key="1">
    <citation type="submission" date="2014-02" db="EMBL/GenBank/DDBJ databases">
        <title>Draft genome sequence of Lysinibacillus odysseyi NBRC 100172.</title>
        <authorList>
            <person name="Zhang F."/>
            <person name="Wang G."/>
            <person name="Zhang L."/>
        </authorList>
    </citation>
    <scope>NUCLEOTIDE SEQUENCE [LARGE SCALE GENOMIC DNA]</scope>
    <source>
        <strain evidence="9 10">NBRC 100172</strain>
    </source>
</reference>
<feature type="transmembrane region" description="Helical" evidence="8">
    <location>
        <begin position="182"/>
        <end position="203"/>
    </location>
</feature>
<dbReference type="GO" id="GO:0005886">
    <property type="term" value="C:plasma membrane"/>
    <property type="evidence" value="ECO:0007669"/>
    <property type="project" value="UniProtKB-SubCell"/>
</dbReference>
<keyword evidence="3" id="KW-0813">Transport</keyword>
<dbReference type="Pfam" id="PF01032">
    <property type="entry name" value="FecCD"/>
    <property type="match status" value="2"/>
</dbReference>
<dbReference type="SUPFAM" id="SSF81345">
    <property type="entry name" value="ABC transporter involved in vitamin B12 uptake, BtuC"/>
    <property type="match status" value="2"/>
</dbReference>
<evidence type="ECO:0000256" key="5">
    <source>
        <dbReference type="ARBA" id="ARBA00022692"/>
    </source>
</evidence>
<keyword evidence="6 8" id="KW-1133">Transmembrane helix</keyword>
<dbReference type="PANTHER" id="PTHR30472:SF25">
    <property type="entry name" value="ABC TRANSPORTER PERMEASE PROTEIN MJ0876-RELATED"/>
    <property type="match status" value="1"/>
</dbReference>
<sequence>MKKANYFILSIMILLVLSVIHLIQGQADYTVSQLLTEIWTPGRIQDVVLTLRLPRLAIGIIGGMALAVAGAMLQTLTRNPLASASTLGINAGAFFFIVLFAVFFPTLLSEFRLGIALFGAIISALMILLLAGRRMEPVRVALTGMIITLFFSSLTGTLQLLYENETGGLFLWGSGTLVQLDWSGVQFAWPVIVLFLMIALLLAKQLDLFQLGEDLATSLGQNVPLMKLISWIVAIILASTVVSVVGPIGFIGLMAPHLVKLLGVKKHGLLFIFSMVWGAILLVGADVAGRFISPHSEIPVGALTALVGAPCLLYLAWKKAQFMSNGQSKLGNTATPMRLSFSLLVVSILFIALLFIAIAYNGDVWILDWSSFIITEFRLPRVLTAALIGILLAISGLLLQGILRNPLADTSVIGLTSLGGAGGMIFLVALPSVSLAFLPIGIAIGTIFAFVAIYFMAKKTKFNPVLVTLIGIGLSAFGSSIIQVLTIKAKLTVTNALVFLSGSTYATNWLDFKLALLVLILIAAPSILLSRYIDMLQFGEDTAQSMGVNLSKIRIITLLFVVILTTFTITIVGVIGFVGLVAPHIARRIVGNKTRAVWLLASMIGAFLLVLADFIGRTIIMPSEMPSGLVVSLIGAPYLLYLMYKMK</sequence>
<feature type="transmembrane region" description="Helical" evidence="8">
    <location>
        <begin position="514"/>
        <end position="533"/>
    </location>
</feature>
<protein>
    <submittedName>
        <fullName evidence="9">Iron ABC transporter permease</fullName>
    </submittedName>
</protein>
<dbReference type="STRING" id="1220589.CD32_07260"/>
<dbReference type="AlphaFoldDB" id="A0A0A3ITI2"/>
<keyword evidence="7 8" id="KW-0472">Membrane</keyword>
<dbReference type="EMBL" id="JPVP01000052">
    <property type="protein sequence ID" value="KGR86183.1"/>
    <property type="molecule type" value="Genomic_DNA"/>
</dbReference>
<dbReference type="OrthoDB" id="9811721at2"/>
<feature type="transmembrane region" description="Helical" evidence="8">
    <location>
        <begin position="411"/>
        <end position="430"/>
    </location>
</feature>
<feature type="transmembrane region" description="Helical" evidence="8">
    <location>
        <begin position="626"/>
        <end position="644"/>
    </location>
</feature>
<feature type="transmembrane region" description="Helical" evidence="8">
    <location>
        <begin position="56"/>
        <end position="75"/>
    </location>
</feature>
<evidence type="ECO:0000256" key="3">
    <source>
        <dbReference type="ARBA" id="ARBA00022448"/>
    </source>
</evidence>
<feature type="transmembrane region" description="Helical" evidence="8">
    <location>
        <begin position="597"/>
        <end position="620"/>
    </location>
</feature>
<feature type="transmembrane region" description="Helical" evidence="8">
    <location>
        <begin position="436"/>
        <end position="457"/>
    </location>
</feature>
<evidence type="ECO:0000256" key="1">
    <source>
        <dbReference type="ARBA" id="ARBA00004651"/>
    </source>
</evidence>
<dbReference type="InterPro" id="IPR000522">
    <property type="entry name" value="ABC_transptr_permease_BtuC"/>
</dbReference>
<keyword evidence="10" id="KW-1185">Reference proteome</keyword>
<accession>A0A0A3ITI2</accession>
<feature type="transmembrane region" description="Helical" evidence="8">
    <location>
        <begin position="553"/>
        <end position="585"/>
    </location>
</feature>
<name>A0A0A3ITI2_9BACI</name>
<dbReference type="RefSeq" id="WP_036152875.1">
    <property type="nucleotide sequence ID" value="NZ_AVCX01000009.1"/>
</dbReference>
<dbReference type="GO" id="GO:0033214">
    <property type="term" value="P:siderophore-iron import into cell"/>
    <property type="evidence" value="ECO:0007669"/>
    <property type="project" value="TreeGrafter"/>
</dbReference>
<dbReference type="InterPro" id="IPR037294">
    <property type="entry name" value="ABC_BtuC-like"/>
</dbReference>
<evidence type="ECO:0000256" key="6">
    <source>
        <dbReference type="ARBA" id="ARBA00022989"/>
    </source>
</evidence>
<feature type="transmembrane region" description="Helical" evidence="8">
    <location>
        <begin position="338"/>
        <end position="360"/>
    </location>
</feature>
<comment type="caution">
    <text evidence="9">The sequence shown here is derived from an EMBL/GenBank/DDBJ whole genome shotgun (WGS) entry which is preliminary data.</text>
</comment>
<evidence type="ECO:0000313" key="10">
    <source>
        <dbReference type="Proteomes" id="UP000030437"/>
    </source>
</evidence>
<dbReference type="GO" id="GO:0022857">
    <property type="term" value="F:transmembrane transporter activity"/>
    <property type="evidence" value="ECO:0007669"/>
    <property type="project" value="InterPro"/>
</dbReference>
<feature type="transmembrane region" description="Helical" evidence="8">
    <location>
        <begin position="269"/>
        <end position="292"/>
    </location>
</feature>
<evidence type="ECO:0000256" key="2">
    <source>
        <dbReference type="ARBA" id="ARBA00007935"/>
    </source>
</evidence>
<evidence type="ECO:0000256" key="4">
    <source>
        <dbReference type="ARBA" id="ARBA00022475"/>
    </source>
</evidence>
<proteinExistence type="inferred from homology"/>
<evidence type="ECO:0000256" key="8">
    <source>
        <dbReference type="SAM" id="Phobius"/>
    </source>
</evidence>
<feature type="transmembrane region" description="Helical" evidence="8">
    <location>
        <begin position="87"/>
        <end position="107"/>
    </location>
</feature>
<evidence type="ECO:0000313" key="9">
    <source>
        <dbReference type="EMBL" id="KGR86183.1"/>
    </source>
</evidence>
<gene>
    <name evidence="9" type="ORF">CD32_07260</name>
</gene>
<feature type="transmembrane region" description="Helical" evidence="8">
    <location>
        <begin position="298"/>
        <end position="317"/>
    </location>
</feature>
<feature type="transmembrane region" description="Helical" evidence="8">
    <location>
        <begin position="113"/>
        <end position="131"/>
    </location>
</feature>
<evidence type="ECO:0000256" key="7">
    <source>
        <dbReference type="ARBA" id="ARBA00023136"/>
    </source>
</evidence>
<feature type="transmembrane region" description="Helical" evidence="8">
    <location>
        <begin position="464"/>
        <end position="485"/>
    </location>
</feature>
<feature type="transmembrane region" description="Helical" evidence="8">
    <location>
        <begin position="138"/>
        <end position="162"/>
    </location>
</feature>
<comment type="subcellular location">
    <subcellularLocation>
        <location evidence="1">Cell membrane</location>
        <topology evidence="1">Multi-pass membrane protein</topology>
    </subcellularLocation>
</comment>